<proteinExistence type="inferred from homology"/>
<protein>
    <submittedName>
        <fullName evidence="5">Glutathione S-transferase omega-1</fullName>
    </submittedName>
</protein>
<dbReference type="EMBL" id="GALX01003844">
    <property type="protein sequence ID" value="JAB64622.1"/>
    <property type="molecule type" value="Transcribed_RNA"/>
</dbReference>
<keyword evidence="5" id="KW-0808">Transferase</keyword>
<dbReference type="GO" id="GO:0005737">
    <property type="term" value="C:cytoplasm"/>
    <property type="evidence" value="ECO:0007669"/>
    <property type="project" value="InterPro"/>
</dbReference>
<dbReference type="GO" id="GO:0006749">
    <property type="term" value="P:glutathione metabolic process"/>
    <property type="evidence" value="ECO:0007669"/>
    <property type="project" value="TreeGrafter"/>
</dbReference>
<dbReference type="InterPro" id="IPR036249">
    <property type="entry name" value="Thioredoxin-like_sf"/>
</dbReference>
<dbReference type="FunFam" id="1.20.1050.10:FF:000009">
    <property type="entry name" value="Glutathione S-transferase omega-1"/>
    <property type="match status" value="1"/>
</dbReference>
<dbReference type="SFLD" id="SFLDG00358">
    <property type="entry name" value="Main_(cytGST)"/>
    <property type="match status" value="1"/>
</dbReference>
<dbReference type="InterPro" id="IPR040079">
    <property type="entry name" value="Glutathione_S-Trfase"/>
</dbReference>
<dbReference type="Pfam" id="PF13417">
    <property type="entry name" value="GST_N_3"/>
    <property type="match status" value="1"/>
</dbReference>
<evidence type="ECO:0000259" key="3">
    <source>
        <dbReference type="PROSITE" id="PS50404"/>
    </source>
</evidence>
<comment type="similarity">
    <text evidence="1">Belongs to the GST superfamily. Omega family.</text>
</comment>
<dbReference type="PANTHER" id="PTHR43968:SF6">
    <property type="entry name" value="GLUTATHIONE S-TRANSFERASE OMEGA"/>
    <property type="match status" value="1"/>
</dbReference>
<dbReference type="Gene3D" id="1.20.1050.10">
    <property type="match status" value="1"/>
</dbReference>
<gene>
    <name evidence="5" type="primary">GSTO1</name>
</gene>
<evidence type="ECO:0000259" key="4">
    <source>
        <dbReference type="PROSITE" id="PS50405"/>
    </source>
</evidence>
<dbReference type="GO" id="GO:0004364">
    <property type="term" value="F:glutathione transferase activity"/>
    <property type="evidence" value="ECO:0007669"/>
    <property type="project" value="InterPro"/>
</dbReference>
<dbReference type="PRINTS" id="PR01625">
    <property type="entry name" value="GSTRNSFRASEO"/>
</dbReference>
<evidence type="ECO:0000256" key="2">
    <source>
        <dbReference type="ARBA" id="ARBA00023002"/>
    </source>
</evidence>
<dbReference type="SFLD" id="SFLDS00019">
    <property type="entry name" value="Glutathione_Transferase_(cytos"/>
    <property type="match status" value="1"/>
</dbReference>
<dbReference type="SUPFAM" id="SSF47616">
    <property type="entry name" value="GST C-terminal domain-like"/>
    <property type="match status" value="1"/>
</dbReference>
<evidence type="ECO:0000313" key="5">
    <source>
        <dbReference type="EMBL" id="JAB64622.1"/>
    </source>
</evidence>
<feature type="domain" description="GST N-terminal" evidence="3">
    <location>
        <begin position="18"/>
        <end position="96"/>
    </location>
</feature>
<sequence>MSSAHLTIGSQEPPRVESLLRLYSMKFCPFAQRTRLVLNAKGIPHDIVNINLIKKPEWYFKIHPEGKVPALLDGSKVIVESLDISDYLDEKYPENPLYPVKPELKKRDKDLINKIGAVTQVFGQCVFTDMKKTPEEWLKDFLVPLQDFEDALAQRGTPFFGGEKPEMVDYMLWPWAEKTECIEIKQGTKLPVKDDQIPLLRKWRKTMRDYPIVKEIYTPPEVFWKVAECKLTGTEPKYDDL</sequence>
<dbReference type="PROSITE" id="PS50404">
    <property type="entry name" value="GST_NTER"/>
    <property type="match status" value="1"/>
</dbReference>
<dbReference type="InterPro" id="IPR005442">
    <property type="entry name" value="GST_omega"/>
</dbReference>
<dbReference type="AlphaFoldDB" id="V5GSN4"/>
<dbReference type="InterPro" id="IPR036282">
    <property type="entry name" value="Glutathione-S-Trfase_C_sf"/>
</dbReference>
<feature type="domain" description="GST C-terminal" evidence="4">
    <location>
        <begin position="98"/>
        <end position="240"/>
    </location>
</feature>
<dbReference type="InterPro" id="IPR004045">
    <property type="entry name" value="Glutathione_S-Trfase_N"/>
</dbReference>
<dbReference type="PROSITE" id="PS50405">
    <property type="entry name" value="GST_CTER"/>
    <property type="match status" value="1"/>
</dbReference>
<organism evidence="5">
    <name type="scientific">Anoplophora glabripennis</name>
    <name type="common">Asian longhorn beetle</name>
    <name type="synonym">Anoplophora nobilis</name>
    <dbReference type="NCBI Taxonomy" id="217634"/>
    <lineage>
        <taxon>Eukaryota</taxon>
        <taxon>Metazoa</taxon>
        <taxon>Ecdysozoa</taxon>
        <taxon>Arthropoda</taxon>
        <taxon>Hexapoda</taxon>
        <taxon>Insecta</taxon>
        <taxon>Pterygota</taxon>
        <taxon>Neoptera</taxon>
        <taxon>Endopterygota</taxon>
        <taxon>Coleoptera</taxon>
        <taxon>Polyphaga</taxon>
        <taxon>Cucujiformia</taxon>
        <taxon>Chrysomeloidea</taxon>
        <taxon>Cerambycidae</taxon>
        <taxon>Lamiinae</taxon>
        <taxon>Lamiini</taxon>
        <taxon>Anoplophora</taxon>
    </lineage>
</organism>
<dbReference type="InterPro" id="IPR050983">
    <property type="entry name" value="GST_Omega/HSP26"/>
</dbReference>
<dbReference type="Gene3D" id="3.40.30.10">
    <property type="entry name" value="Glutaredoxin"/>
    <property type="match status" value="1"/>
</dbReference>
<dbReference type="SUPFAM" id="SSF52833">
    <property type="entry name" value="Thioredoxin-like"/>
    <property type="match status" value="1"/>
</dbReference>
<keyword evidence="2" id="KW-0560">Oxidoreductase</keyword>
<reference evidence="5" key="1">
    <citation type="submission" date="2013-07" db="EMBL/GenBank/DDBJ databases">
        <title>Midgut Transcriptome Profiling of Anoplphora glabripennis, a Lignocellulose Degrading, Wood-Boring Cerambycid.</title>
        <authorList>
            <person name="Scully E.D."/>
            <person name="Hoover K."/>
            <person name="Carlson J.E."/>
            <person name="Tien M."/>
            <person name="Geib S.M."/>
        </authorList>
    </citation>
    <scope>NUCLEOTIDE SEQUENCE</scope>
</reference>
<dbReference type="PANTHER" id="PTHR43968">
    <property type="match status" value="1"/>
</dbReference>
<dbReference type="FunFam" id="3.40.30.10:FF:000123">
    <property type="entry name" value="Glutathione transferase o1"/>
    <property type="match status" value="1"/>
</dbReference>
<dbReference type="GO" id="GO:0045174">
    <property type="term" value="F:glutathione dehydrogenase (ascorbate) activity"/>
    <property type="evidence" value="ECO:0007669"/>
    <property type="project" value="TreeGrafter"/>
</dbReference>
<name>V5GSN4_ANOGL</name>
<evidence type="ECO:0000256" key="1">
    <source>
        <dbReference type="ARBA" id="ARBA00011067"/>
    </source>
</evidence>
<dbReference type="InterPro" id="IPR010987">
    <property type="entry name" value="Glutathione-S-Trfase_C-like"/>
</dbReference>
<accession>V5GSN4</accession>